<sequence>MLEKNIQQIQEQVKNALEKAGREANEAVIVCVSKYVDTKTVKELVARGVRHFGENRLPSFLEKHSAIEEKVVWHFIGNLQTKKVRKVINEIDYFHALDSLKLASEIDKRRTSPLKCFVEVNITGEESKHGLLPEDVLPFLKEISDFKNILVVGLMTMAEKNANEEELHTTFRKLYELTQQLKKENIPNAPLNEMSAGMSQDFSIALEEGSTFVRIGSAFFKEHEEDFDGLTR</sequence>
<evidence type="ECO:0000313" key="7">
    <source>
        <dbReference type="Proteomes" id="UP000190328"/>
    </source>
</evidence>
<dbReference type="PANTHER" id="PTHR10146:SF14">
    <property type="entry name" value="PYRIDOXAL PHOSPHATE HOMEOSTASIS PROTEIN"/>
    <property type="match status" value="1"/>
</dbReference>
<evidence type="ECO:0000256" key="1">
    <source>
        <dbReference type="ARBA" id="ARBA00022898"/>
    </source>
</evidence>
<gene>
    <name evidence="6" type="ORF">SAMN02745116_00937</name>
</gene>
<dbReference type="EMBL" id="FUXI01000008">
    <property type="protein sequence ID" value="SJZ61925.1"/>
    <property type="molecule type" value="Genomic_DNA"/>
</dbReference>
<reference evidence="7" key="1">
    <citation type="submission" date="2017-02" db="EMBL/GenBank/DDBJ databases">
        <authorList>
            <person name="Varghese N."/>
            <person name="Submissions S."/>
        </authorList>
    </citation>
    <scope>NUCLEOTIDE SEQUENCE [LARGE SCALE GENOMIC DNA]</scope>
    <source>
        <strain evidence="7">ATCC BAA-1030</strain>
    </source>
</reference>
<dbReference type="InterPro" id="IPR001608">
    <property type="entry name" value="Ala_racemase_N"/>
</dbReference>
<dbReference type="InterPro" id="IPR011078">
    <property type="entry name" value="PyrdxlP_homeostasis"/>
</dbReference>
<keyword evidence="7" id="KW-1185">Reference proteome</keyword>
<dbReference type="PIRSF" id="PIRSF004848">
    <property type="entry name" value="YBL036c_PLPDEIII"/>
    <property type="match status" value="1"/>
</dbReference>
<comment type="cofactor">
    <cofactor evidence="3">
        <name>pyridoxal 5'-phosphate</name>
        <dbReference type="ChEBI" id="CHEBI:597326"/>
    </cofactor>
</comment>
<evidence type="ECO:0000313" key="6">
    <source>
        <dbReference type="EMBL" id="SJZ61925.1"/>
    </source>
</evidence>
<dbReference type="AlphaFoldDB" id="A0A1T4M4V1"/>
<dbReference type="GO" id="GO:0030170">
    <property type="term" value="F:pyridoxal phosphate binding"/>
    <property type="evidence" value="ECO:0007669"/>
    <property type="project" value="UniProtKB-UniRule"/>
</dbReference>
<feature type="modified residue" description="N6-(pyridoxal phosphate)lysine" evidence="2 3">
    <location>
        <position position="34"/>
    </location>
</feature>
<dbReference type="OrthoDB" id="9804072at2"/>
<evidence type="ECO:0000259" key="5">
    <source>
        <dbReference type="Pfam" id="PF01168"/>
    </source>
</evidence>
<dbReference type="HAMAP" id="MF_02087">
    <property type="entry name" value="PLP_homeostasis"/>
    <property type="match status" value="1"/>
</dbReference>
<dbReference type="STRING" id="263852.SAMN02745116_00937"/>
<evidence type="ECO:0000256" key="2">
    <source>
        <dbReference type="HAMAP-Rule" id="MF_02087"/>
    </source>
</evidence>
<protein>
    <recommendedName>
        <fullName evidence="2">Pyridoxal phosphate homeostasis protein</fullName>
        <shortName evidence="2">PLP homeostasis protein</shortName>
    </recommendedName>
</protein>
<evidence type="ECO:0000256" key="4">
    <source>
        <dbReference type="RuleBase" id="RU004514"/>
    </source>
</evidence>
<dbReference type="Gene3D" id="3.20.20.10">
    <property type="entry name" value="Alanine racemase"/>
    <property type="match status" value="1"/>
</dbReference>
<evidence type="ECO:0000256" key="3">
    <source>
        <dbReference type="PIRSR" id="PIRSR004848-1"/>
    </source>
</evidence>
<dbReference type="CDD" id="cd00635">
    <property type="entry name" value="PLPDE_III_YBL036c_like"/>
    <property type="match status" value="1"/>
</dbReference>
<dbReference type="Pfam" id="PF01168">
    <property type="entry name" value="Ala_racemase_N"/>
    <property type="match status" value="1"/>
</dbReference>
<accession>A0A1T4M4V1</accession>
<name>A0A1T4M4V1_9ENTE</name>
<dbReference type="Proteomes" id="UP000190328">
    <property type="component" value="Unassembled WGS sequence"/>
</dbReference>
<dbReference type="PANTHER" id="PTHR10146">
    <property type="entry name" value="PROLINE SYNTHETASE CO-TRANSCRIBED BACTERIAL HOMOLOG PROTEIN"/>
    <property type="match status" value="1"/>
</dbReference>
<dbReference type="RefSeq" id="WP_078806866.1">
    <property type="nucleotide sequence ID" value="NZ_FUXI01000008.1"/>
</dbReference>
<organism evidence="6 7">
    <name type="scientific">Pilibacter termitis</name>
    <dbReference type="NCBI Taxonomy" id="263852"/>
    <lineage>
        <taxon>Bacteria</taxon>
        <taxon>Bacillati</taxon>
        <taxon>Bacillota</taxon>
        <taxon>Bacilli</taxon>
        <taxon>Lactobacillales</taxon>
        <taxon>Enterococcaceae</taxon>
        <taxon>Pilibacter</taxon>
    </lineage>
</organism>
<comment type="similarity">
    <text evidence="2 4">Belongs to the pyridoxal phosphate-binding protein YggS/PROSC family.</text>
</comment>
<proteinExistence type="inferred from homology"/>
<dbReference type="NCBIfam" id="TIGR00044">
    <property type="entry name" value="YggS family pyridoxal phosphate-dependent enzyme"/>
    <property type="match status" value="1"/>
</dbReference>
<feature type="domain" description="Alanine racemase N-terminal" evidence="5">
    <location>
        <begin position="7"/>
        <end position="221"/>
    </location>
</feature>
<dbReference type="SUPFAM" id="SSF51419">
    <property type="entry name" value="PLP-binding barrel"/>
    <property type="match status" value="1"/>
</dbReference>
<dbReference type="PROSITE" id="PS01211">
    <property type="entry name" value="UPF0001"/>
    <property type="match status" value="1"/>
</dbReference>
<keyword evidence="1 2" id="KW-0663">Pyridoxal phosphate</keyword>
<comment type="function">
    <text evidence="2">Pyridoxal 5'-phosphate (PLP)-binding protein, which is involved in PLP homeostasis.</text>
</comment>
<dbReference type="InterPro" id="IPR029066">
    <property type="entry name" value="PLP-binding_barrel"/>
</dbReference>